<dbReference type="OrthoDB" id="8068875at2759"/>
<reference evidence="9" key="1">
    <citation type="submission" date="2021-02" db="EMBL/GenBank/DDBJ databases">
        <title>First Annotated Genome of the Yellow-green Alga Tribonema minus.</title>
        <authorList>
            <person name="Mahan K.M."/>
        </authorList>
    </citation>
    <scope>NUCLEOTIDE SEQUENCE</scope>
    <source>
        <strain evidence="9">UTEX B ZZ1240</strain>
    </source>
</reference>
<evidence type="ECO:0000256" key="6">
    <source>
        <dbReference type="PROSITE-ProRule" id="PRU00104"/>
    </source>
</evidence>
<evidence type="ECO:0000313" key="10">
    <source>
        <dbReference type="Proteomes" id="UP000664859"/>
    </source>
</evidence>
<dbReference type="GO" id="GO:0006511">
    <property type="term" value="P:ubiquitin-dependent protein catabolic process"/>
    <property type="evidence" value="ECO:0007669"/>
    <property type="project" value="TreeGrafter"/>
</dbReference>
<comment type="caution">
    <text evidence="9">The sequence shown here is derived from an EMBL/GenBank/DDBJ whole genome shotgun (WGS) entry which is preliminary data.</text>
</comment>
<dbReference type="SMART" id="SM00119">
    <property type="entry name" value="HECTc"/>
    <property type="match status" value="1"/>
</dbReference>
<dbReference type="Gene3D" id="3.30.2160.10">
    <property type="entry name" value="Hect, E3 ligase catalytic domain"/>
    <property type="match status" value="1"/>
</dbReference>
<evidence type="ECO:0000256" key="1">
    <source>
        <dbReference type="ARBA" id="ARBA00000885"/>
    </source>
</evidence>
<dbReference type="Pfam" id="PF00632">
    <property type="entry name" value="HECT"/>
    <property type="match status" value="1"/>
</dbReference>
<sequence length="714" mass="79295">SSARFGPGGPSPGPPAARQGSTKGPDHGRPGAYTVAGAQHNRPANEAVPYTVVVPRGVRPGQQFPVMAGGVPMMVTCPPHVRPGDHIMVMVPRQQPRPPPTSQVYTTTVPEGIQPGGQFSVLINNRSVNVTCPPGVRPGTQIRIRLPETAPKAPAANNSTLHQTFEVTVPPGVRPGQPFALIANGQRVMVHCPYDARPGQKIRFQVPIQLSESELKAYSINYEQEGWVRCVGTDLKFHWARHDGAAPDGKPSDTVLGGPSVGSLGAKVEHLGSTFNVAGSAFVRRIGKDPETGRPMVDLVRAEEVALDAAVPEISVNFQHLSKMSSRPFQQKLAWFRTQCDGLRVPWEREHQHLRLRREVLLEDSLRAIESIRPAQMRERFRFEFIGEPGVDAGGVAREWFQLVSEQLFNPDFALFQYSSINQMCMQVNPSSGVANDEHLDFFHFAGRLLAKALFDAQLVSAHLVRPLYKHLLAWPIAFSDLEHVDKFRHDSLLKMVDMEDVSICGVDFTVSEERLGENTTVELVPDGEQISVTNENLGEYMELVLKHRMVGRIEQQLLHFLQGFYEVIPEALLTIFDFQELELLMCGLPTIELDDWKQHTEYTGELESKGASHKVAKWFWEVLEEFESDQKARLLQFVTGTSGVPSQGFAVLQGNDGNIRKFTINGCGLEHGPFPRAHTCFNRIDLPMYASKADLKQYLSLAIQMECTGFGIE</sequence>
<dbReference type="PROSITE" id="PS50237">
    <property type="entry name" value="HECT"/>
    <property type="match status" value="1"/>
</dbReference>
<feature type="region of interest" description="Disordered" evidence="7">
    <location>
        <begin position="1"/>
        <end position="42"/>
    </location>
</feature>
<keyword evidence="5 6" id="KW-0833">Ubl conjugation pathway</keyword>
<evidence type="ECO:0000313" key="9">
    <source>
        <dbReference type="EMBL" id="KAG5181091.1"/>
    </source>
</evidence>
<feature type="domain" description="HECT" evidence="8">
    <location>
        <begin position="373"/>
        <end position="714"/>
    </location>
</feature>
<dbReference type="GO" id="GO:0061630">
    <property type="term" value="F:ubiquitin protein ligase activity"/>
    <property type="evidence" value="ECO:0007669"/>
    <property type="project" value="UniProtKB-EC"/>
</dbReference>
<dbReference type="EC" id="2.3.2.26" evidence="3"/>
<dbReference type="FunFam" id="3.30.2410.10:FF:000009">
    <property type="entry name" value="Probable E3 ubiquitin-protein ligase HECTD2"/>
    <property type="match status" value="1"/>
</dbReference>
<evidence type="ECO:0000259" key="8">
    <source>
        <dbReference type="PROSITE" id="PS50237"/>
    </source>
</evidence>
<dbReference type="InterPro" id="IPR050409">
    <property type="entry name" value="E3_ubiq-protein_ligase"/>
</dbReference>
<dbReference type="Proteomes" id="UP000664859">
    <property type="component" value="Unassembled WGS sequence"/>
</dbReference>
<name>A0A836CEL7_9STRA</name>
<dbReference type="InterPro" id="IPR000569">
    <property type="entry name" value="HECT_dom"/>
</dbReference>
<gene>
    <name evidence="9" type="ORF">JKP88DRAFT_322073</name>
</gene>
<dbReference type="GO" id="GO:0016874">
    <property type="term" value="F:ligase activity"/>
    <property type="evidence" value="ECO:0007669"/>
    <property type="project" value="UniProtKB-KW"/>
</dbReference>
<dbReference type="EMBL" id="JAFCMP010000335">
    <property type="protein sequence ID" value="KAG5181091.1"/>
    <property type="molecule type" value="Genomic_DNA"/>
</dbReference>
<comment type="pathway">
    <text evidence="2">Protein modification; protein ubiquitination.</text>
</comment>
<evidence type="ECO:0000256" key="4">
    <source>
        <dbReference type="ARBA" id="ARBA00022679"/>
    </source>
</evidence>
<keyword evidence="9" id="KW-0436">Ligase</keyword>
<accession>A0A836CEL7</accession>
<dbReference type="GO" id="GO:0016567">
    <property type="term" value="P:protein ubiquitination"/>
    <property type="evidence" value="ECO:0007669"/>
    <property type="project" value="TreeGrafter"/>
</dbReference>
<evidence type="ECO:0000256" key="7">
    <source>
        <dbReference type="SAM" id="MobiDB-lite"/>
    </source>
</evidence>
<dbReference type="AlphaFoldDB" id="A0A836CEL7"/>
<organism evidence="9 10">
    <name type="scientific">Tribonema minus</name>
    <dbReference type="NCBI Taxonomy" id="303371"/>
    <lineage>
        <taxon>Eukaryota</taxon>
        <taxon>Sar</taxon>
        <taxon>Stramenopiles</taxon>
        <taxon>Ochrophyta</taxon>
        <taxon>PX clade</taxon>
        <taxon>Xanthophyceae</taxon>
        <taxon>Tribonematales</taxon>
        <taxon>Tribonemataceae</taxon>
        <taxon>Tribonema</taxon>
    </lineage>
</organism>
<dbReference type="InterPro" id="IPR035983">
    <property type="entry name" value="Hect_E3_ubiquitin_ligase"/>
</dbReference>
<dbReference type="FunFam" id="3.90.1750.10:FF:000079">
    <property type="entry name" value="E3 ubiquitin-protein ligase"/>
    <property type="match status" value="1"/>
</dbReference>
<feature type="active site" description="Glycyl thioester intermediate" evidence="6">
    <location>
        <position position="681"/>
    </location>
</feature>
<dbReference type="Gene3D" id="3.30.2410.10">
    <property type="entry name" value="Hect, E3 ligase catalytic domain"/>
    <property type="match status" value="1"/>
</dbReference>
<dbReference type="CDD" id="cd00078">
    <property type="entry name" value="HECTc"/>
    <property type="match status" value="1"/>
</dbReference>
<dbReference type="PANTHER" id="PTHR11254">
    <property type="entry name" value="HECT DOMAIN UBIQUITIN-PROTEIN LIGASE"/>
    <property type="match status" value="1"/>
</dbReference>
<keyword evidence="4" id="KW-0808">Transferase</keyword>
<evidence type="ECO:0000256" key="2">
    <source>
        <dbReference type="ARBA" id="ARBA00004906"/>
    </source>
</evidence>
<dbReference type="GO" id="GO:0005737">
    <property type="term" value="C:cytoplasm"/>
    <property type="evidence" value="ECO:0007669"/>
    <property type="project" value="UniProtKB-ARBA"/>
</dbReference>
<evidence type="ECO:0000256" key="5">
    <source>
        <dbReference type="ARBA" id="ARBA00022786"/>
    </source>
</evidence>
<keyword evidence="10" id="KW-1185">Reference proteome</keyword>
<evidence type="ECO:0000256" key="3">
    <source>
        <dbReference type="ARBA" id="ARBA00012485"/>
    </source>
</evidence>
<proteinExistence type="predicted"/>
<comment type="catalytic activity">
    <reaction evidence="1">
        <text>S-ubiquitinyl-[E2 ubiquitin-conjugating enzyme]-L-cysteine + [acceptor protein]-L-lysine = [E2 ubiquitin-conjugating enzyme]-L-cysteine + N(6)-ubiquitinyl-[acceptor protein]-L-lysine.</text>
        <dbReference type="EC" id="2.3.2.26"/>
    </reaction>
</comment>
<dbReference type="SUPFAM" id="SSF56204">
    <property type="entry name" value="Hect, E3 ligase catalytic domain"/>
    <property type="match status" value="1"/>
</dbReference>
<dbReference type="PANTHER" id="PTHR11254:SF440">
    <property type="entry name" value="E3 UBIQUITIN-PROTEIN LIGASE NEDD-4"/>
    <property type="match status" value="1"/>
</dbReference>
<feature type="non-terminal residue" evidence="9">
    <location>
        <position position="714"/>
    </location>
</feature>
<dbReference type="Gene3D" id="3.90.1750.10">
    <property type="entry name" value="Hect, E3 ligase catalytic domains"/>
    <property type="match status" value="1"/>
</dbReference>
<protein>
    <recommendedName>
        <fullName evidence="3">HECT-type E3 ubiquitin transferase</fullName>
        <ecNumber evidence="3">2.3.2.26</ecNumber>
    </recommendedName>
</protein>